<gene>
    <name evidence="2" type="ORF">OHC33_007269</name>
</gene>
<dbReference type="AlphaFoldDB" id="A0AAN8I6A8"/>
<comment type="caution">
    <text evidence="2">The sequence shown here is derived from an EMBL/GenBank/DDBJ whole genome shotgun (WGS) entry which is preliminary data.</text>
</comment>
<protein>
    <recommendedName>
        <fullName evidence="1">Heterokaryon incompatibility domain-containing protein</fullName>
    </recommendedName>
</protein>
<dbReference type="InterPro" id="IPR010730">
    <property type="entry name" value="HET"/>
</dbReference>
<dbReference type="EMBL" id="JAKLMC020000019">
    <property type="protein sequence ID" value="KAK5951591.1"/>
    <property type="molecule type" value="Genomic_DNA"/>
</dbReference>
<dbReference type="PANTHER" id="PTHR33112:SF16">
    <property type="entry name" value="HETEROKARYON INCOMPATIBILITY DOMAIN-CONTAINING PROTEIN"/>
    <property type="match status" value="1"/>
</dbReference>
<proteinExistence type="predicted"/>
<evidence type="ECO:0000313" key="2">
    <source>
        <dbReference type="EMBL" id="KAK5951591.1"/>
    </source>
</evidence>
<organism evidence="2 3">
    <name type="scientific">Knufia fluminis</name>
    <dbReference type="NCBI Taxonomy" id="191047"/>
    <lineage>
        <taxon>Eukaryota</taxon>
        <taxon>Fungi</taxon>
        <taxon>Dikarya</taxon>
        <taxon>Ascomycota</taxon>
        <taxon>Pezizomycotina</taxon>
        <taxon>Eurotiomycetes</taxon>
        <taxon>Chaetothyriomycetidae</taxon>
        <taxon>Chaetothyriales</taxon>
        <taxon>Trichomeriaceae</taxon>
        <taxon>Knufia</taxon>
    </lineage>
</organism>
<keyword evidence="3" id="KW-1185">Reference proteome</keyword>
<reference evidence="2 3" key="1">
    <citation type="submission" date="2022-12" db="EMBL/GenBank/DDBJ databases">
        <title>Genomic features and morphological characterization of a novel Knufia sp. strain isolated from spacecraft assembly facility.</title>
        <authorList>
            <person name="Teixeira M."/>
            <person name="Chander A.M."/>
            <person name="Stajich J.E."/>
            <person name="Venkateswaran K."/>
        </authorList>
    </citation>
    <scope>NUCLEOTIDE SEQUENCE [LARGE SCALE GENOMIC DNA]</scope>
    <source>
        <strain evidence="2 3">FJI-L2-BK-P2</strain>
    </source>
</reference>
<sequence>MRMLIEQQIFMHADLELFECTGFYVVQQHQKLFAFIAHRLGACRDRHAKRHLTTSQNDCHRKELTNDTVPIAAARIIEIGARGTAYDIRLVSANNLDQPYVALSYCWGIIPSLRTTKDTLHAHEQAVSLDALPRILRDAVDISYRLGFHYLWIDALCIIQDDEEDWEREAAKMVDVYRSATLTVVAAAASDSSEGCLVEAGPEATRYLEVKNAHVDLPEHFTLIPARPHFRGNVEKSTWNARAWTMQERLLSRRIAYFAKDQVYWECNEESVACDRGGMDLVRHPGELIMGTQESWFHLVKDYTTRKLTRESDKLVAIAGLAEIRRGSTNDVYYYGLWRSGLHQGLLWYAHDESGYTTRILPRYNIPTWSWAGMRGQILRESWATDARPSARVDVQDRMLCLRTKARHVALTQPLRRLQDDRQLELRATSAVVYDIRLRNKSLALMPADDRPQAREIGWAALDEPNEAASGQEYLAAVVSLNDLTGYEQDEEGEATWNVLLLSKCGAKEAFVRVGIGEVIVKDYFDDVEESCINVA</sequence>
<dbReference type="PANTHER" id="PTHR33112">
    <property type="entry name" value="DOMAIN PROTEIN, PUTATIVE-RELATED"/>
    <property type="match status" value="1"/>
</dbReference>
<dbReference type="Pfam" id="PF06985">
    <property type="entry name" value="HET"/>
    <property type="match status" value="1"/>
</dbReference>
<evidence type="ECO:0000259" key="1">
    <source>
        <dbReference type="Pfam" id="PF06985"/>
    </source>
</evidence>
<dbReference type="Proteomes" id="UP001316803">
    <property type="component" value="Unassembled WGS sequence"/>
</dbReference>
<accession>A0AAN8I6A8</accession>
<feature type="domain" description="Heterokaryon incompatibility" evidence="1">
    <location>
        <begin position="100"/>
        <end position="248"/>
    </location>
</feature>
<evidence type="ECO:0000313" key="3">
    <source>
        <dbReference type="Proteomes" id="UP001316803"/>
    </source>
</evidence>
<name>A0AAN8I6A8_9EURO</name>